<dbReference type="InterPro" id="IPR029058">
    <property type="entry name" value="AB_hydrolase_fold"/>
</dbReference>
<accession>A0A7X0JGI5</accession>
<evidence type="ECO:0000313" key="3">
    <source>
        <dbReference type="EMBL" id="MBB6507148.1"/>
    </source>
</evidence>
<name>A0A7X0JGI5_9HYPH</name>
<evidence type="ECO:0000313" key="4">
    <source>
        <dbReference type="Proteomes" id="UP000585437"/>
    </source>
</evidence>
<dbReference type="PANTHER" id="PTHR33840">
    <property type="match status" value="1"/>
</dbReference>
<keyword evidence="4" id="KW-1185">Reference proteome</keyword>
<dbReference type="PANTHER" id="PTHR33840:SF1">
    <property type="entry name" value="TLE1 PHOSPHOLIPASE DOMAIN-CONTAINING PROTEIN"/>
    <property type="match status" value="1"/>
</dbReference>
<dbReference type="Pfam" id="PF09994">
    <property type="entry name" value="T6SS_Tle1-like_cat"/>
    <property type="match status" value="1"/>
</dbReference>
<feature type="region of interest" description="Disordered" evidence="1">
    <location>
        <begin position="324"/>
        <end position="347"/>
    </location>
</feature>
<dbReference type="InterPro" id="IPR018712">
    <property type="entry name" value="Tle1-like_cat"/>
</dbReference>
<comment type="caution">
    <text evidence="3">The sequence shown here is derived from an EMBL/GenBank/DDBJ whole genome shotgun (WGS) entry which is preliminary data.</text>
</comment>
<dbReference type="EMBL" id="JACHBU010000001">
    <property type="protein sequence ID" value="MBB6507148.1"/>
    <property type="molecule type" value="Genomic_DNA"/>
</dbReference>
<feature type="compositionally biased region" description="Basic and acidic residues" evidence="1">
    <location>
        <begin position="328"/>
        <end position="339"/>
    </location>
</feature>
<evidence type="ECO:0000256" key="1">
    <source>
        <dbReference type="SAM" id="MobiDB-lite"/>
    </source>
</evidence>
<sequence>MNLILCCDGTWNTPDDMDGGQPSPTNVRKIYNAVADKDAAGIKQDAYYHPGVGTDGTWWRRAVEGGTGKGLADNIKGAYKWLASTYKSGDQIYLFGFSRGAYTVRSLGGMISKCGLLDIKASKLDEEGTWKAIEAIFTEYRAKSEAGTKRKQSGKIHFHNVAPGGTRNASTLIQFIGVWDTVGALGIPDDMGFLNLLDNPENHEFHDTTLGSAVLNARHAVALDEFRQSFMPTLWVKPDGWTGTLKQVWFPGVHGDVGGGYAATGLSDGALLWMMNEAKSCGLVFREGAENQLRPDPRGVLHDSASGIFAKLKTRPRAVPHVTATPSEDLHSSASERHRTPPLSQGRYRHANADLPAEVDVFARDHWNDTGIFLQKGITYTFVAKGEWTDGTVLCNADGPKDGGNFQAGEIAHIASSGLGQLEKAWKWSTGNQQVDFWWTRREEELPWFSLIGVIANDVPPPAQQQTPKNGILKLPHEVFLIRSKAKFTPKGDGYLYCFANDAWGAYGNNRGSVRLTVAPSPSSANPPPSH</sequence>
<protein>
    <submittedName>
        <fullName evidence="3">Uncharacterized protein (DUF2235 family)</fullName>
    </submittedName>
</protein>
<proteinExistence type="predicted"/>
<evidence type="ECO:0000259" key="2">
    <source>
        <dbReference type="Pfam" id="PF09994"/>
    </source>
</evidence>
<feature type="domain" description="T6SS Phospholipase effector Tle1-like catalytic" evidence="2">
    <location>
        <begin position="2"/>
        <end position="277"/>
    </location>
</feature>
<dbReference type="RefSeq" id="WP_174196397.1">
    <property type="nucleotide sequence ID" value="NZ_JACHBU010000001.1"/>
</dbReference>
<dbReference type="Gene3D" id="2.60.120.430">
    <property type="entry name" value="Galactose-binding lectin"/>
    <property type="match status" value="1"/>
</dbReference>
<reference evidence="3 4" key="1">
    <citation type="submission" date="2020-08" db="EMBL/GenBank/DDBJ databases">
        <title>The Agave Microbiome: Exploring the role of microbial communities in plant adaptations to desert environments.</title>
        <authorList>
            <person name="Partida-Martinez L.P."/>
        </authorList>
    </citation>
    <scope>NUCLEOTIDE SEQUENCE [LARGE SCALE GENOMIC DNA]</scope>
    <source>
        <strain evidence="3 4">AS3.12</strain>
    </source>
</reference>
<organism evidence="3 4">
    <name type="scientific">Rhizobium soli</name>
    <dbReference type="NCBI Taxonomy" id="424798"/>
    <lineage>
        <taxon>Bacteria</taxon>
        <taxon>Pseudomonadati</taxon>
        <taxon>Pseudomonadota</taxon>
        <taxon>Alphaproteobacteria</taxon>
        <taxon>Hyphomicrobiales</taxon>
        <taxon>Rhizobiaceae</taxon>
        <taxon>Rhizobium/Agrobacterium group</taxon>
        <taxon>Rhizobium</taxon>
    </lineage>
</organism>
<dbReference type="Proteomes" id="UP000585437">
    <property type="component" value="Unassembled WGS sequence"/>
</dbReference>
<gene>
    <name evidence="3" type="ORF">F4695_000467</name>
</gene>
<dbReference type="SUPFAM" id="SSF53474">
    <property type="entry name" value="alpha/beta-Hydrolases"/>
    <property type="match status" value="1"/>
</dbReference>
<dbReference type="AlphaFoldDB" id="A0A7X0JGI5"/>